<name>F0Y4N5_AURAN</name>
<dbReference type="PANTHER" id="PTHR21610">
    <property type="entry name" value="VON WILLEBRAND FACTOR A DOMAIN-CONTAINING PROTEIN 8"/>
    <property type="match status" value="1"/>
</dbReference>
<feature type="compositionally biased region" description="Basic and acidic residues" evidence="1">
    <location>
        <begin position="1"/>
        <end position="16"/>
    </location>
</feature>
<dbReference type="RefSeq" id="XP_009035424.1">
    <property type="nucleotide sequence ID" value="XM_009037176.1"/>
</dbReference>
<keyword evidence="3" id="KW-1185">Reference proteome</keyword>
<feature type="region of interest" description="Disordered" evidence="1">
    <location>
        <begin position="149"/>
        <end position="174"/>
    </location>
</feature>
<feature type="compositionally biased region" description="Gly residues" evidence="1">
    <location>
        <begin position="21"/>
        <end position="39"/>
    </location>
</feature>
<feature type="region of interest" description="Disordered" evidence="1">
    <location>
        <begin position="1"/>
        <end position="44"/>
    </location>
</feature>
<dbReference type="AlphaFoldDB" id="F0Y4N5"/>
<dbReference type="OrthoDB" id="5186at2759"/>
<proteinExistence type="predicted"/>
<evidence type="ECO:0000313" key="2">
    <source>
        <dbReference type="EMBL" id="EGB09344.1"/>
    </source>
</evidence>
<dbReference type="OMA" id="KERWAVC"/>
<gene>
    <name evidence="2" type="ORF">AURANDRAFT_24572</name>
</gene>
<dbReference type="eggNOG" id="KOG1808">
    <property type="taxonomic scope" value="Eukaryota"/>
</dbReference>
<sequence length="378" mass="41053">MPSDGPKHGAWDDEAHMGGNMFAGGSGGSGTAGLGGRGGPYRLDVGQQLGHMTQQEKDAVDDASLAAAKDMATKAHAKKLEELGFGPAEASAYEAARDAVLLGATELRAALLDREKRDRERVWKTRQTVGELDDNLLVDGVAGERGVYRRRVAPDGADDDDDADRPAPTSKHGETRDPIRLRFVFDCSGSMYTFNRIDRRLERLQQIALFVFEALDGLDDDYDYSVVAHSGNGPEAELFVPWGPGGKPKSPKERWAVCQRMAAHAQYCSPGDHTRVPVLDGTAAAIRDVAKGRADERFVFLISDADLKRYGIDAANWNAIIMKDPKVQAFVLLISSNDDEAAEIQAKIHPGRAVTCFDTANLPTAFKEIFAARVLKLS</sequence>
<dbReference type="InParanoid" id="F0Y4N5"/>
<dbReference type="Proteomes" id="UP000002729">
    <property type="component" value="Unassembled WGS sequence"/>
</dbReference>
<dbReference type="Gene3D" id="3.40.50.410">
    <property type="entry name" value="von Willebrand factor, type A domain"/>
    <property type="match status" value="1"/>
</dbReference>
<dbReference type="GO" id="GO:0005737">
    <property type="term" value="C:cytoplasm"/>
    <property type="evidence" value="ECO:0007669"/>
    <property type="project" value="TreeGrafter"/>
</dbReference>
<dbReference type="PANTHER" id="PTHR21610:SF9">
    <property type="entry name" value="VON WILLEBRAND FACTOR A DOMAIN-CONTAINING PROTEIN 8"/>
    <property type="match status" value="1"/>
</dbReference>
<dbReference type="InterPro" id="IPR036465">
    <property type="entry name" value="vWFA_dom_sf"/>
</dbReference>
<reference evidence="2 3" key="1">
    <citation type="journal article" date="2011" name="Proc. Natl. Acad. Sci. U.S.A.">
        <title>Niche of harmful alga Aureococcus anophagefferens revealed through ecogenomics.</title>
        <authorList>
            <person name="Gobler C.J."/>
            <person name="Berry D.L."/>
            <person name="Dyhrman S.T."/>
            <person name="Wilhelm S.W."/>
            <person name="Salamov A."/>
            <person name="Lobanov A.V."/>
            <person name="Zhang Y."/>
            <person name="Collier J.L."/>
            <person name="Wurch L.L."/>
            <person name="Kustka A.B."/>
            <person name="Dill B.D."/>
            <person name="Shah M."/>
            <person name="VerBerkmoes N.C."/>
            <person name="Kuo A."/>
            <person name="Terry A."/>
            <person name="Pangilinan J."/>
            <person name="Lindquist E.A."/>
            <person name="Lucas S."/>
            <person name="Paulsen I.T."/>
            <person name="Hattenrath-Lehmann T.K."/>
            <person name="Talmage S.C."/>
            <person name="Walker E.A."/>
            <person name="Koch F."/>
            <person name="Burson A.M."/>
            <person name="Marcoval M.A."/>
            <person name="Tang Y.Z."/>
            <person name="Lecleir G.R."/>
            <person name="Coyne K.J."/>
            <person name="Berg G.M."/>
            <person name="Bertrand E.M."/>
            <person name="Saito M.A."/>
            <person name="Gladyshev V.N."/>
            <person name="Grigoriev I.V."/>
        </authorList>
    </citation>
    <scope>NUCLEOTIDE SEQUENCE [LARGE SCALE GENOMIC DNA]</scope>
    <source>
        <strain evidence="3">CCMP 1984</strain>
    </source>
</reference>
<accession>F0Y4N5</accession>
<protein>
    <recommendedName>
        <fullName evidence="4">VWFA domain-containing protein</fullName>
    </recommendedName>
</protein>
<dbReference type="InterPro" id="IPR039891">
    <property type="entry name" value="VWA8"/>
</dbReference>
<organism evidence="3">
    <name type="scientific">Aureococcus anophagefferens</name>
    <name type="common">Harmful bloom alga</name>
    <dbReference type="NCBI Taxonomy" id="44056"/>
    <lineage>
        <taxon>Eukaryota</taxon>
        <taxon>Sar</taxon>
        <taxon>Stramenopiles</taxon>
        <taxon>Ochrophyta</taxon>
        <taxon>Pelagophyceae</taxon>
        <taxon>Pelagomonadales</taxon>
        <taxon>Pelagomonadaceae</taxon>
        <taxon>Aureococcus</taxon>
    </lineage>
</organism>
<dbReference type="SUPFAM" id="SSF53300">
    <property type="entry name" value="vWA-like"/>
    <property type="match status" value="1"/>
</dbReference>
<evidence type="ECO:0008006" key="4">
    <source>
        <dbReference type="Google" id="ProtNLM"/>
    </source>
</evidence>
<evidence type="ECO:0000256" key="1">
    <source>
        <dbReference type="SAM" id="MobiDB-lite"/>
    </source>
</evidence>
<dbReference type="KEGG" id="aaf:AURANDRAFT_24572"/>
<dbReference type="EMBL" id="GL833125">
    <property type="protein sequence ID" value="EGB09344.1"/>
    <property type="molecule type" value="Genomic_DNA"/>
</dbReference>
<dbReference type="GeneID" id="20219929"/>
<evidence type="ECO:0000313" key="3">
    <source>
        <dbReference type="Proteomes" id="UP000002729"/>
    </source>
</evidence>